<accession>A0A7J8JXM2</accession>
<reference evidence="1 2" key="1">
    <citation type="journal article" date="2020" name="Nature">
        <title>Six reference-quality genomes reveal evolution of bat adaptations.</title>
        <authorList>
            <person name="Jebb D."/>
            <person name="Huang Z."/>
            <person name="Pippel M."/>
            <person name="Hughes G.M."/>
            <person name="Lavrichenko K."/>
            <person name="Devanna P."/>
            <person name="Winkler S."/>
            <person name="Jermiin L.S."/>
            <person name="Skirmuntt E.C."/>
            <person name="Katzourakis A."/>
            <person name="Burkitt-Gray L."/>
            <person name="Ray D.A."/>
            <person name="Sullivan K.A.M."/>
            <person name="Roscito J.G."/>
            <person name="Kirilenko B.M."/>
            <person name="Davalos L.M."/>
            <person name="Corthals A.P."/>
            <person name="Power M.L."/>
            <person name="Jones G."/>
            <person name="Ransome R.D."/>
            <person name="Dechmann D.K.N."/>
            <person name="Locatelli A.G."/>
            <person name="Puechmaille S.J."/>
            <person name="Fedrigo O."/>
            <person name="Jarvis E.D."/>
            <person name="Hiller M."/>
            <person name="Vernes S.C."/>
            <person name="Myers E.W."/>
            <person name="Teeling E.C."/>
        </authorList>
    </citation>
    <scope>NUCLEOTIDE SEQUENCE [LARGE SCALE GENOMIC DNA]</scope>
    <source>
        <strain evidence="1">MMolMol1</strain>
        <tissue evidence="1">Muscle</tissue>
    </source>
</reference>
<dbReference type="InParanoid" id="A0A7J8JXM2"/>
<evidence type="ECO:0000313" key="2">
    <source>
        <dbReference type="Proteomes" id="UP000550707"/>
    </source>
</evidence>
<organism evidence="1 2">
    <name type="scientific">Molossus molossus</name>
    <name type="common">Pallas' mastiff bat</name>
    <name type="synonym">Vespertilio molossus</name>
    <dbReference type="NCBI Taxonomy" id="27622"/>
    <lineage>
        <taxon>Eukaryota</taxon>
        <taxon>Metazoa</taxon>
        <taxon>Chordata</taxon>
        <taxon>Craniata</taxon>
        <taxon>Vertebrata</taxon>
        <taxon>Euteleostomi</taxon>
        <taxon>Mammalia</taxon>
        <taxon>Eutheria</taxon>
        <taxon>Laurasiatheria</taxon>
        <taxon>Chiroptera</taxon>
        <taxon>Yangochiroptera</taxon>
        <taxon>Molossidae</taxon>
        <taxon>Molossus</taxon>
    </lineage>
</organism>
<protein>
    <submittedName>
        <fullName evidence="1">Uncharacterized protein</fullName>
    </submittedName>
</protein>
<dbReference type="AlphaFoldDB" id="A0A7J8JXM2"/>
<gene>
    <name evidence="1" type="ORF">HJG59_007907</name>
</gene>
<evidence type="ECO:0000313" key="1">
    <source>
        <dbReference type="EMBL" id="KAF6500872.1"/>
    </source>
</evidence>
<sequence length="145" mass="15916">MAPASTTVCANSGECFEISLRSEAAILFKAISGSWIQSTKRGTASASTTACDSSVGPRKVIKVVLLNVGKAEGITGERFAMKIYLCDVAYCLLKYNWRINPYWVISPKCYKIKSQQLQTFLCHTGDIAANTYTAIQFCPKQKQPC</sequence>
<dbReference type="EMBL" id="JACASF010000001">
    <property type="protein sequence ID" value="KAF6500872.1"/>
    <property type="molecule type" value="Genomic_DNA"/>
</dbReference>
<keyword evidence="2" id="KW-1185">Reference proteome</keyword>
<comment type="caution">
    <text evidence="1">The sequence shown here is derived from an EMBL/GenBank/DDBJ whole genome shotgun (WGS) entry which is preliminary data.</text>
</comment>
<name>A0A7J8JXM2_MOLMO</name>
<proteinExistence type="predicted"/>
<dbReference type="Proteomes" id="UP000550707">
    <property type="component" value="Unassembled WGS sequence"/>
</dbReference>